<dbReference type="Gene3D" id="3.40.50.1820">
    <property type="entry name" value="alpha/beta hydrolase"/>
    <property type="match status" value="1"/>
</dbReference>
<dbReference type="PANTHER" id="PTHR46086:SF3">
    <property type="entry name" value="TRIACYLGLYCEROL LIPASE OBL1"/>
    <property type="match status" value="1"/>
</dbReference>
<dbReference type="InterPro" id="IPR044819">
    <property type="entry name" value="OBL-like"/>
</dbReference>
<dbReference type="InterPro" id="IPR029058">
    <property type="entry name" value="AB_hydrolase_fold"/>
</dbReference>
<gene>
    <name evidence="1" type="ORF">CB5_LOCUS9101</name>
</gene>
<dbReference type="GO" id="GO:0006629">
    <property type="term" value="P:lipid metabolic process"/>
    <property type="evidence" value="ECO:0007669"/>
    <property type="project" value="InterPro"/>
</dbReference>
<dbReference type="SUPFAM" id="SSF53474">
    <property type="entry name" value="alpha/beta-Hydrolases"/>
    <property type="match status" value="1"/>
</dbReference>
<dbReference type="AlphaFoldDB" id="A0A6V7P518"/>
<reference evidence="1" key="1">
    <citation type="submission" date="2020-07" db="EMBL/GenBank/DDBJ databases">
        <authorList>
            <person name="Lin J."/>
        </authorList>
    </citation>
    <scope>NUCLEOTIDE SEQUENCE</scope>
</reference>
<name>A0A6V7P518_ANACO</name>
<protein>
    <submittedName>
        <fullName evidence="1">Uncharacterized protein</fullName>
    </submittedName>
</protein>
<dbReference type="EMBL" id="LR862145">
    <property type="protein sequence ID" value="CAD1825890.1"/>
    <property type="molecule type" value="Genomic_DNA"/>
</dbReference>
<accession>A0A6V7P518</accession>
<dbReference type="PANTHER" id="PTHR46086">
    <property type="entry name" value="ALPHA/BETA-HYDROLASES SUPERFAMILY PROTEIN"/>
    <property type="match status" value="1"/>
</dbReference>
<sequence>MGITGGSSRFPSSPVGSSPLNLLSLNGGPMGLLRNLLTGKLVMPHRGSEAFTSAIGHLDSQVDLYCFDYSESPLTSDSLALMDLCIMASKLANENANVARPDAFLLASTIAGMNIRRKDQLKSSSYVTNRPEDADLILVSFRGTEPFDPDDWSTDFDYSWYEIPKMGKVHMGFLEALGLGTRKNASTFKLNLLQREGQNLMMAEFDKVGGRAGRTISCRLAVSRGEGINGEDAGTAYIRTAESFPTYDDKTFLYKHFGRCLYYDSFYNEQQVILTEPNRNYFGLRFIVSEYLNAIWELIRGSSMGHMYGPDYKETWLSLLLRVCGLVISAHSPTNYINSIRLGRNVQMRTL</sequence>
<dbReference type="GO" id="GO:0004806">
    <property type="term" value="F:triacylglycerol lipase activity"/>
    <property type="evidence" value="ECO:0007669"/>
    <property type="project" value="InterPro"/>
</dbReference>
<organism evidence="1">
    <name type="scientific">Ananas comosus var. bracteatus</name>
    <name type="common">red pineapple</name>
    <dbReference type="NCBI Taxonomy" id="296719"/>
    <lineage>
        <taxon>Eukaryota</taxon>
        <taxon>Viridiplantae</taxon>
        <taxon>Streptophyta</taxon>
        <taxon>Embryophyta</taxon>
        <taxon>Tracheophyta</taxon>
        <taxon>Spermatophyta</taxon>
        <taxon>Magnoliopsida</taxon>
        <taxon>Liliopsida</taxon>
        <taxon>Poales</taxon>
        <taxon>Bromeliaceae</taxon>
        <taxon>Bromelioideae</taxon>
        <taxon>Ananas</taxon>
    </lineage>
</organism>
<proteinExistence type="predicted"/>
<evidence type="ECO:0000313" key="1">
    <source>
        <dbReference type="EMBL" id="CAD1825890.1"/>
    </source>
</evidence>